<proteinExistence type="predicted"/>
<gene>
    <name evidence="1" type="ORF">BCT54_10770</name>
</gene>
<accession>A0A2N7JKF2</accession>
<dbReference type="AlphaFoldDB" id="A0A2N7JKF2"/>
<name>A0A2N7JKF2_VIBSP</name>
<dbReference type="Proteomes" id="UP000235533">
    <property type="component" value="Unassembled WGS sequence"/>
</dbReference>
<reference evidence="2" key="1">
    <citation type="submission" date="2016-07" db="EMBL/GenBank/DDBJ databases">
        <title>Nontailed viruses are major unrecognized killers of bacteria in the ocean.</title>
        <authorList>
            <person name="Kauffman K."/>
            <person name="Hussain F."/>
            <person name="Yang J."/>
            <person name="Arevalo P."/>
            <person name="Brown J."/>
            <person name="Cutler M."/>
            <person name="Kelly L."/>
            <person name="Polz M.F."/>
        </authorList>
    </citation>
    <scope>NUCLEOTIDE SEQUENCE [LARGE SCALE GENOMIC DNA]</scope>
    <source>
        <strain evidence="2">10N.261.48.B5</strain>
    </source>
</reference>
<dbReference type="RefSeq" id="WP_102553773.1">
    <property type="nucleotide sequence ID" value="NZ_MCZF01000289.1"/>
</dbReference>
<evidence type="ECO:0008006" key="3">
    <source>
        <dbReference type="Google" id="ProtNLM"/>
    </source>
</evidence>
<dbReference type="EMBL" id="MCZF01000289">
    <property type="protein sequence ID" value="PMM41198.1"/>
    <property type="molecule type" value="Genomic_DNA"/>
</dbReference>
<protein>
    <recommendedName>
        <fullName evidence="3">Nucleotidyl transferase AbiEii/AbiGii toxin family protein</fullName>
    </recommendedName>
</protein>
<organism evidence="1 2">
    <name type="scientific">Vibrio splendidus</name>
    <dbReference type="NCBI Taxonomy" id="29497"/>
    <lineage>
        <taxon>Bacteria</taxon>
        <taxon>Pseudomonadati</taxon>
        <taxon>Pseudomonadota</taxon>
        <taxon>Gammaproteobacteria</taxon>
        <taxon>Vibrionales</taxon>
        <taxon>Vibrionaceae</taxon>
        <taxon>Vibrio</taxon>
    </lineage>
</organism>
<comment type="caution">
    <text evidence="1">The sequence shown here is derived from an EMBL/GenBank/DDBJ whole genome shotgun (WGS) entry which is preliminary data.</text>
</comment>
<evidence type="ECO:0000313" key="2">
    <source>
        <dbReference type="Proteomes" id="UP000235533"/>
    </source>
</evidence>
<sequence length="270" mass="30629">MENVKLQHFRDAMKDFSEDYILIGGNACALFFDSVGAKFRETADLDIVLVIENWSAEFAKALDQYIVEGGYRGRRFTRGDDTGKSSVHRFQINKEHPRFDEIPSEIELFSRCPDGITLEVDEHLVPIEPVDGVSNFSAILFNDDYYAHLKGNTVIVEGIQIPNLKCLTALKASAWINNRDLFGKKKINDIGTVHKHAFDICRLFAIYDDKDFKSSKVPSRILEDIELVSKWFSEQPETEVLDAFLADTTAEELPIAYSDASEFLNEAFEA</sequence>
<evidence type="ECO:0000313" key="1">
    <source>
        <dbReference type="EMBL" id="PMM41198.1"/>
    </source>
</evidence>